<evidence type="ECO:0000313" key="2">
    <source>
        <dbReference type="Proteomes" id="UP000233551"/>
    </source>
</evidence>
<protein>
    <submittedName>
        <fullName evidence="1">Uncharacterized protein</fullName>
    </submittedName>
</protein>
<accession>A0A2I0JYR9</accession>
<organism evidence="1 2">
    <name type="scientific">Punica granatum</name>
    <name type="common">Pomegranate</name>
    <dbReference type="NCBI Taxonomy" id="22663"/>
    <lineage>
        <taxon>Eukaryota</taxon>
        <taxon>Viridiplantae</taxon>
        <taxon>Streptophyta</taxon>
        <taxon>Embryophyta</taxon>
        <taxon>Tracheophyta</taxon>
        <taxon>Spermatophyta</taxon>
        <taxon>Magnoliopsida</taxon>
        <taxon>eudicotyledons</taxon>
        <taxon>Gunneridae</taxon>
        <taxon>Pentapetalae</taxon>
        <taxon>rosids</taxon>
        <taxon>malvids</taxon>
        <taxon>Myrtales</taxon>
        <taxon>Lythraceae</taxon>
        <taxon>Punica</taxon>
    </lineage>
</organism>
<name>A0A2I0JYR9_PUNGR</name>
<keyword evidence="2" id="KW-1185">Reference proteome</keyword>
<reference evidence="1 2" key="1">
    <citation type="submission" date="2017-11" db="EMBL/GenBank/DDBJ databases">
        <title>De-novo sequencing of pomegranate (Punica granatum L.) genome.</title>
        <authorList>
            <person name="Akparov Z."/>
            <person name="Amiraslanov A."/>
            <person name="Hajiyeva S."/>
            <person name="Abbasov M."/>
            <person name="Kaur K."/>
            <person name="Hamwieh A."/>
            <person name="Solovyev V."/>
            <person name="Salamov A."/>
            <person name="Braich B."/>
            <person name="Kosarev P."/>
            <person name="Mahmoud A."/>
            <person name="Hajiyev E."/>
            <person name="Babayeva S."/>
            <person name="Izzatullayeva V."/>
            <person name="Mammadov A."/>
            <person name="Mammadov A."/>
            <person name="Sharifova S."/>
            <person name="Ojaghi J."/>
            <person name="Eynullazada K."/>
            <person name="Bayramov B."/>
            <person name="Abdulazimova A."/>
            <person name="Shahmuradov I."/>
        </authorList>
    </citation>
    <scope>NUCLEOTIDE SEQUENCE [LARGE SCALE GENOMIC DNA]</scope>
    <source>
        <strain evidence="2">cv. AG2017</strain>
        <tissue evidence="1">Leaf</tissue>
    </source>
</reference>
<proteinExistence type="predicted"/>
<dbReference type="Proteomes" id="UP000233551">
    <property type="component" value="Unassembled WGS sequence"/>
</dbReference>
<dbReference type="AlphaFoldDB" id="A0A2I0JYR9"/>
<comment type="caution">
    <text evidence="1">The sequence shown here is derived from an EMBL/GenBank/DDBJ whole genome shotgun (WGS) entry which is preliminary data.</text>
</comment>
<evidence type="ECO:0000313" key="1">
    <source>
        <dbReference type="EMBL" id="PKI60963.1"/>
    </source>
</evidence>
<gene>
    <name evidence="1" type="ORF">CRG98_018639</name>
</gene>
<sequence>MQLAPHENSIPINRYSPTNRTAIGFAADPTSLIGVCSFHGAESTSQALFPAFLDFSRIPGLGIIIPNSEKLGLLRFLCVCGAIRRSMTDSHASLCFYVFLHRIMHVIIVYSASMSGNSLNWSREDIVGSGKPKEPIGLTPREVVESQSWHPRAMDGLLSPTQVVSRVFTFFTSHESVPFYRFL</sequence>
<dbReference type="EMBL" id="PGOL01001091">
    <property type="protein sequence ID" value="PKI60963.1"/>
    <property type="molecule type" value="Genomic_DNA"/>
</dbReference>